<dbReference type="SUPFAM" id="SSF48726">
    <property type="entry name" value="Immunoglobulin"/>
    <property type="match status" value="1"/>
</dbReference>
<comment type="caution">
    <text evidence="6">The sequence shown here is derived from an EMBL/GenBank/DDBJ whole genome shotgun (WGS) entry which is preliminary data.</text>
</comment>
<gene>
    <name evidence="6" type="ORF">FSCOSCO3_A004450</name>
</gene>
<sequence>MGCTVPLSPFLSIIDSTVMHLELENTSDEMETAVTHFILLAVISGLTKGHGVLPDELTANVVEEVTFTTTVNPPETPFLTVNWNFFPNSTYFKSIITSTSSDIIGPEYEGRITFNRSTGSLKLMDLTLHDRGEYRVTIITVGGQSITGSTKLAIRGEQIFHMILVLNAEGRT</sequence>
<dbReference type="Proteomes" id="UP001314229">
    <property type="component" value="Unassembled WGS sequence"/>
</dbReference>
<keyword evidence="7" id="KW-1185">Reference proteome</keyword>
<comment type="subcellular location">
    <subcellularLocation>
        <location evidence="1">Membrane</location>
    </subcellularLocation>
</comment>
<dbReference type="InterPro" id="IPR015631">
    <property type="entry name" value="CD2/SLAM_rcpt"/>
</dbReference>
<feature type="domain" description="Immunoglobulin V-set" evidence="5">
    <location>
        <begin position="54"/>
        <end position="153"/>
    </location>
</feature>
<dbReference type="EMBL" id="CAWUFR010000091">
    <property type="protein sequence ID" value="CAK6966298.1"/>
    <property type="molecule type" value="Genomic_DNA"/>
</dbReference>
<reference evidence="6 7" key="1">
    <citation type="submission" date="2024-01" db="EMBL/GenBank/DDBJ databases">
        <authorList>
            <person name="Alioto T."/>
            <person name="Alioto T."/>
            <person name="Gomez Garrido J."/>
        </authorList>
    </citation>
    <scope>NUCLEOTIDE SEQUENCE [LARGE SCALE GENOMIC DNA]</scope>
</reference>
<evidence type="ECO:0000256" key="4">
    <source>
        <dbReference type="ARBA" id="ARBA00023180"/>
    </source>
</evidence>
<name>A0AAV1P406_SCOSC</name>
<dbReference type="PANTHER" id="PTHR12080:SF122">
    <property type="entry name" value="V-SET AND TRANSMEMBRANE DOMAIN-CONTAINING PROTEIN 5"/>
    <property type="match status" value="1"/>
</dbReference>
<proteinExistence type="predicted"/>
<evidence type="ECO:0000256" key="2">
    <source>
        <dbReference type="ARBA" id="ARBA00022729"/>
    </source>
</evidence>
<evidence type="ECO:0000313" key="6">
    <source>
        <dbReference type="EMBL" id="CAK6966298.1"/>
    </source>
</evidence>
<dbReference type="Pfam" id="PF07686">
    <property type="entry name" value="V-set"/>
    <property type="match status" value="1"/>
</dbReference>
<evidence type="ECO:0000259" key="5">
    <source>
        <dbReference type="Pfam" id="PF07686"/>
    </source>
</evidence>
<dbReference type="InterPro" id="IPR013106">
    <property type="entry name" value="Ig_V-set"/>
</dbReference>
<keyword evidence="2" id="KW-0732">Signal</keyword>
<accession>A0AAV1P406</accession>
<evidence type="ECO:0000256" key="3">
    <source>
        <dbReference type="ARBA" id="ARBA00023136"/>
    </source>
</evidence>
<keyword evidence="3" id="KW-0472">Membrane</keyword>
<evidence type="ECO:0000256" key="1">
    <source>
        <dbReference type="ARBA" id="ARBA00004370"/>
    </source>
</evidence>
<dbReference type="Gene3D" id="2.60.40.10">
    <property type="entry name" value="Immunoglobulins"/>
    <property type="match status" value="1"/>
</dbReference>
<dbReference type="PANTHER" id="PTHR12080">
    <property type="entry name" value="SIGNALING LYMPHOCYTIC ACTIVATION MOLECULE"/>
    <property type="match status" value="1"/>
</dbReference>
<dbReference type="InterPro" id="IPR013783">
    <property type="entry name" value="Ig-like_fold"/>
</dbReference>
<organism evidence="6 7">
    <name type="scientific">Scomber scombrus</name>
    <name type="common">Atlantic mackerel</name>
    <name type="synonym">Scomber vernalis</name>
    <dbReference type="NCBI Taxonomy" id="13677"/>
    <lineage>
        <taxon>Eukaryota</taxon>
        <taxon>Metazoa</taxon>
        <taxon>Chordata</taxon>
        <taxon>Craniata</taxon>
        <taxon>Vertebrata</taxon>
        <taxon>Euteleostomi</taxon>
        <taxon>Actinopterygii</taxon>
        <taxon>Neopterygii</taxon>
        <taxon>Teleostei</taxon>
        <taxon>Neoteleostei</taxon>
        <taxon>Acanthomorphata</taxon>
        <taxon>Pelagiaria</taxon>
        <taxon>Scombriformes</taxon>
        <taxon>Scombridae</taxon>
        <taxon>Scomber</taxon>
    </lineage>
</organism>
<keyword evidence="4" id="KW-0325">Glycoprotein</keyword>
<dbReference type="InterPro" id="IPR036179">
    <property type="entry name" value="Ig-like_dom_sf"/>
</dbReference>
<dbReference type="GO" id="GO:0016020">
    <property type="term" value="C:membrane"/>
    <property type="evidence" value="ECO:0007669"/>
    <property type="project" value="UniProtKB-SubCell"/>
</dbReference>
<evidence type="ECO:0000313" key="7">
    <source>
        <dbReference type="Proteomes" id="UP001314229"/>
    </source>
</evidence>
<dbReference type="AlphaFoldDB" id="A0AAV1P406"/>
<protein>
    <submittedName>
        <fullName evidence="6">Carcinoembryonic antigen-related cell adhesion molecule 1</fullName>
    </submittedName>
</protein>